<protein>
    <submittedName>
        <fullName evidence="3">DUF3848 domain-containing protein</fullName>
    </submittedName>
</protein>
<reference evidence="3" key="1">
    <citation type="submission" date="2023-01" db="EMBL/GenBank/DDBJ databases">
        <title>Human gut microbiome strain richness.</title>
        <authorList>
            <person name="Chen-Liaw A."/>
        </authorList>
    </citation>
    <scope>NUCLEOTIDE SEQUENCE</scope>
    <source>
        <strain evidence="3">1001283st1_G1_1001283B150217_161031</strain>
    </source>
</reference>
<dbReference type="Pfam" id="PF12959">
    <property type="entry name" value="DUF3848"/>
    <property type="match status" value="1"/>
</dbReference>
<proteinExistence type="predicted"/>
<dbReference type="EMBL" id="JAQLXW010000020">
    <property type="protein sequence ID" value="MDB8004757.1"/>
    <property type="molecule type" value="Genomic_DNA"/>
</dbReference>
<evidence type="ECO:0000256" key="1">
    <source>
        <dbReference type="SAM" id="Coils"/>
    </source>
</evidence>
<dbReference type="InterPro" id="IPR024380">
    <property type="entry name" value="DUF3848"/>
</dbReference>
<evidence type="ECO:0000259" key="2">
    <source>
        <dbReference type="Pfam" id="PF12959"/>
    </source>
</evidence>
<feature type="domain" description="DUF3848" evidence="2">
    <location>
        <begin position="7"/>
        <end position="95"/>
    </location>
</feature>
<comment type="caution">
    <text evidence="3">The sequence shown here is derived from an EMBL/GenBank/DDBJ whole genome shotgun (WGS) entry which is preliminary data.</text>
</comment>
<evidence type="ECO:0000313" key="3">
    <source>
        <dbReference type="EMBL" id="MDB8004757.1"/>
    </source>
</evidence>
<dbReference type="AlphaFoldDB" id="A0AAW6D4X2"/>
<organism evidence="3 4">
    <name type="scientific">[Eubacterium] siraeum</name>
    <dbReference type="NCBI Taxonomy" id="39492"/>
    <lineage>
        <taxon>Bacteria</taxon>
        <taxon>Bacillati</taxon>
        <taxon>Bacillota</taxon>
        <taxon>Clostridia</taxon>
        <taxon>Eubacteriales</taxon>
        <taxon>Oscillospiraceae</taxon>
        <taxon>Oscillospiraceae incertae sedis</taxon>
    </lineage>
</organism>
<name>A0AAW6D4X2_9FIRM</name>
<dbReference type="Proteomes" id="UP001210809">
    <property type="component" value="Unassembled WGS sequence"/>
</dbReference>
<evidence type="ECO:0000313" key="4">
    <source>
        <dbReference type="Proteomes" id="UP001210809"/>
    </source>
</evidence>
<sequence length="412" mass="47898">MNKLKAQLIKNMQAELDKLKEDLLNISSQEILSRAYEYAMKTEIIYAAHDANLNNYQIKALLKHPSPLNDVYSKYLKHDETSLSDELANCLAEEANVELHHNENTKEKRHKEYSDAFFIDNGLKRIVWIYYNPDSNAGGQYVTNIISFDKLAKISSISRNADDYFNTQISSLCTQYLSDVGTDAYKAAERMFYDNPDFVNATHTTMQALTKIALIDEWENELHNDLPSFIKSAFAWDELIGYGSIDDEIQYEETPVKVVRDFFLKEKGTMYSYEGEYTDCIWNLEERDGKPVINIAVKRENESKPVFSFDKTFEWNDITNAVIARIQQEKIYNKLVEHCYKFSKYHTDDYRVYDPEEGRTVIRGSAKQIKECFGKLLNKQEVKMLIETEIVPTLAKADEQFEVDCENDDMEI</sequence>
<accession>A0AAW6D4X2</accession>
<feature type="coiled-coil region" evidence="1">
    <location>
        <begin position="2"/>
        <end position="29"/>
    </location>
</feature>
<gene>
    <name evidence="3" type="ORF">PNE09_11895</name>
</gene>
<keyword evidence="1" id="KW-0175">Coiled coil</keyword>